<gene>
    <name evidence="1" type="ORF">DP107_04770</name>
</gene>
<keyword evidence="2" id="KW-1185">Reference proteome</keyword>
<accession>A0A554NCP8</accession>
<proteinExistence type="predicted"/>
<dbReference type="Proteomes" id="UP000319894">
    <property type="component" value="Unassembled WGS sequence"/>
</dbReference>
<organism evidence="1 2">
    <name type="scientific">Haloglomus irregulare</name>
    <dbReference type="NCBI Taxonomy" id="2234134"/>
    <lineage>
        <taxon>Archaea</taxon>
        <taxon>Methanobacteriati</taxon>
        <taxon>Methanobacteriota</taxon>
        <taxon>Stenosarchaea group</taxon>
        <taxon>Halobacteria</taxon>
        <taxon>Halobacteriales</taxon>
        <taxon>Natronomonadaceae</taxon>
        <taxon>Haloglomus</taxon>
    </lineage>
</organism>
<dbReference type="Pfam" id="PF24367">
    <property type="entry name" value="DUF7523"/>
    <property type="match status" value="1"/>
</dbReference>
<evidence type="ECO:0000313" key="1">
    <source>
        <dbReference type="EMBL" id="TSD15171.1"/>
    </source>
</evidence>
<reference evidence="1 2" key="1">
    <citation type="submission" date="2018-06" db="EMBL/GenBank/DDBJ databases">
        <title>Natronomonas sp. F16-60 a new haloarchaeon isolated from a solar saltern of Isla Cristina, Huelva, Spain.</title>
        <authorList>
            <person name="Duran-Viseras A."/>
            <person name="Sanchez-Porro C."/>
            <person name="Ventosa A."/>
        </authorList>
    </citation>
    <scope>NUCLEOTIDE SEQUENCE [LARGE SCALE GENOMIC DNA]</scope>
    <source>
        <strain evidence="1 2">F16-60</strain>
    </source>
</reference>
<dbReference type="AlphaFoldDB" id="A0A554NCP8"/>
<dbReference type="OrthoDB" id="213717at2157"/>
<sequence>MTLAADTRDAVRARPFLHSALRAGVVNYTAAARFLGLGDDEEDHEAVAAALRRYADELGPYESPTAGTNARVEMRSGVGPTDDRADAVLAVGGTVLAPTGGDATGVLATGDVAAPDLGPVLDRLRTVGIEVSAAGAADGALAVVVPRRDGPTALRAIEETL</sequence>
<comment type="caution">
    <text evidence="1">The sequence shown here is derived from an EMBL/GenBank/DDBJ whole genome shotgun (WGS) entry which is preliminary data.</text>
</comment>
<evidence type="ECO:0000313" key="2">
    <source>
        <dbReference type="Proteomes" id="UP000319894"/>
    </source>
</evidence>
<name>A0A554NCP8_9EURY</name>
<dbReference type="RefSeq" id="WP_144261010.1">
    <property type="nucleotide sequence ID" value="NZ_QMDX01000002.1"/>
</dbReference>
<dbReference type="InParanoid" id="A0A554NCP8"/>
<protein>
    <submittedName>
        <fullName evidence="1">Uncharacterized protein</fullName>
    </submittedName>
</protein>
<dbReference type="InterPro" id="IPR055945">
    <property type="entry name" value="DUF7523"/>
</dbReference>
<dbReference type="EMBL" id="QMDX01000002">
    <property type="protein sequence ID" value="TSD15171.1"/>
    <property type="molecule type" value="Genomic_DNA"/>
</dbReference>